<organism evidence="1 2">
    <name type="scientific">Malassezia nana</name>
    <dbReference type="NCBI Taxonomy" id="180528"/>
    <lineage>
        <taxon>Eukaryota</taxon>
        <taxon>Fungi</taxon>
        <taxon>Dikarya</taxon>
        <taxon>Basidiomycota</taxon>
        <taxon>Ustilaginomycotina</taxon>
        <taxon>Malasseziomycetes</taxon>
        <taxon>Malasseziales</taxon>
        <taxon>Malasseziaceae</taxon>
        <taxon>Malassezia</taxon>
    </lineage>
</organism>
<evidence type="ECO:0008006" key="3">
    <source>
        <dbReference type="Google" id="ProtNLM"/>
    </source>
</evidence>
<sequence>MSKPPQGELALSHLKTAAELSPDDGEILFNLATVLEACEQLEEAVHAYKKAKENGIDVCDS</sequence>
<dbReference type="SUPFAM" id="SSF48452">
    <property type="entry name" value="TPR-like"/>
    <property type="match status" value="1"/>
</dbReference>
<name>A0AAF0EPI0_9BASI</name>
<evidence type="ECO:0000313" key="2">
    <source>
        <dbReference type="Proteomes" id="UP001213623"/>
    </source>
</evidence>
<proteinExistence type="predicted"/>
<accession>A0AAF0EPI0</accession>
<gene>
    <name evidence="1" type="ORF">MNAN1_003691</name>
</gene>
<evidence type="ECO:0000313" key="1">
    <source>
        <dbReference type="EMBL" id="WFD28678.1"/>
    </source>
</evidence>
<dbReference type="Gene3D" id="1.25.40.10">
    <property type="entry name" value="Tetratricopeptide repeat domain"/>
    <property type="match status" value="1"/>
</dbReference>
<dbReference type="AlphaFoldDB" id="A0AAF0EPI0"/>
<dbReference type="Proteomes" id="UP001213623">
    <property type="component" value="Chromosome 7"/>
</dbReference>
<protein>
    <recommendedName>
        <fullName evidence="3">Tetratricopeptide repeat protein</fullName>
    </recommendedName>
</protein>
<dbReference type="EMBL" id="CP119898">
    <property type="protein sequence ID" value="WFD28678.1"/>
    <property type="molecule type" value="Genomic_DNA"/>
</dbReference>
<keyword evidence="2" id="KW-1185">Reference proteome</keyword>
<reference evidence="1" key="1">
    <citation type="submission" date="2023-03" db="EMBL/GenBank/DDBJ databases">
        <title>Mating type loci evolution in Malassezia.</title>
        <authorList>
            <person name="Coelho M.A."/>
        </authorList>
    </citation>
    <scope>NUCLEOTIDE SEQUENCE</scope>
    <source>
        <strain evidence="1">CBS 9557</strain>
    </source>
</reference>
<dbReference type="Pfam" id="PF14559">
    <property type="entry name" value="TPR_19"/>
    <property type="match status" value="1"/>
</dbReference>
<dbReference type="InterPro" id="IPR011990">
    <property type="entry name" value="TPR-like_helical_dom_sf"/>
</dbReference>